<evidence type="ECO:0000256" key="2">
    <source>
        <dbReference type="ARBA" id="ARBA00013242"/>
    </source>
</evidence>
<feature type="transmembrane region" description="Helical" evidence="10">
    <location>
        <begin position="662"/>
        <end position="680"/>
    </location>
</feature>
<keyword evidence="6" id="KW-1278">Translocase</keyword>
<reference evidence="11 12" key="1">
    <citation type="submission" date="2016-05" db="EMBL/GenBank/DDBJ databases">
        <title>Nuclear genome of Blastocystis sp. subtype 1 NandII.</title>
        <authorList>
            <person name="Gentekaki E."/>
            <person name="Curtis B."/>
            <person name="Stairs C."/>
            <person name="Eme L."/>
            <person name="Herman E."/>
            <person name="Klimes V."/>
            <person name="Arias M.C."/>
            <person name="Elias M."/>
            <person name="Hilliou F."/>
            <person name="Klute M."/>
            <person name="Malik S.-B."/>
            <person name="Pightling A."/>
            <person name="Rachubinski R."/>
            <person name="Salas D."/>
            <person name="Schlacht A."/>
            <person name="Suga H."/>
            <person name="Archibald J."/>
            <person name="Ball S.G."/>
            <person name="Clark G."/>
            <person name="Dacks J."/>
            <person name="Van Der Giezen M."/>
            <person name="Tsaousis A."/>
            <person name="Roger A."/>
        </authorList>
    </citation>
    <scope>NUCLEOTIDE SEQUENCE [LARGE SCALE GENOMIC DNA]</scope>
    <source>
        <strain evidence="12">ATCC 50177 / NandII</strain>
    </source>
</reference>
<feature type="transmembrane region" description="Helical" evidence="10">
    <location>
        <begin position="192"/>
        <end position="218"/>
    </location>
</feature>
<evidence type="ECO:0000256" key="9">
    <source>
        <dbReference type="ARBA" id="ARBA00023136"/>
    </source>
</evidence>
<evidence type="ECO:0000256" key="1">
    <source>
        <dbReference type="ARBA" id="ARBA00004127"/>
    </source>
</evidence>
<organism evidence="11 12">
    <name type="scientific">Blastocystis sp. subtype 1 (strain ATCC 50177 / NandII)</name>
    <dbReference type="NCBI Taxonomy" id="478820"/>
    <lineage>
        <taxon>Eukaryota</taxon>
        <taxon>Sar</taxon>
        <taxon>Stramenopiles</taxon>
        <taxon>Bigyra</taxon>
        <taxon>Opalozoa</taxon>
        <taxon>Opalinata</taxon>
        <taxon>Blastocystidae</taxon>
        <taxon>Blastocystis</taxon>
    </lineage>
</organism>
<evidence type="ECO:0000256" key="10">
    <source>
        <dbReference type="SAM" id="Phobius"/>
    </source>
</evidence>
<keyword evidence="7 10" id="KW-1133">Transmembrane helix</keyword>
<comment type="caution">
    <text evidence="11">The sequence shown here is derived from an EMBL/GenBank/DDBJ whole genome shotgun (WGS) entry which is preliminary data.</text>
</comment>
<dbReference type="OrthoDB" id="5210at2759"/>
<feature type="transmembrane region" description="Helical" evidence="10">
    <location>
        <begin position="422"/>
        <end position="442"/>
    </location>
</feature>
<dbReference type="HAMAP" id="MF_01129">
    <property type="entry name" value="PPase_energized_pump"/>
    <property type="match status" value="1"/>
</dbReference>
<feature type="transmembrane region" description="Helical" evidence="10">
    <location>
        <begin position="563"/>
        <end position="581"/>
    </location>
</feature>
<keyword evidence="4 10" id="KW-0812">Transmembrane</keyword>
<dbReference type="STRING" id="478820.A0A196SE67"/>
<dbReference type="NCBIfam" id="TIGR01104">
    <property type="entry name" value="V_PPase"/>
    <property type="match status" value="1"/>
</dbReference>
<evidence type="ECO:0000256" key="5">
    <source>
        <dbReference type="ARBA" id="ARBA00022842"/>
    </source>
</evidence>
<keyword evidence="12" id="KW-1185">Reference proteome</keyword>
<feature type="transmembrane region" description="Helical" evidence="10">
    <location>
        <begin position="7"/>
        <end position="26"/>
    </location>
</feature>
<evidence type="ECO:0000313" key="12">
    <source>
        <dbReference type="Proteomes" id="UP000078348"/>
    </source>
</evidence>
<dbReference type="GO" id="GO:0012505">
    <property type="term" value="C:endomembrane system"/>
    <property type="evidence" value="ECO:0007669"/>
    <property type="project" value="UniProtKB-SubCell"/>
</dbReference>
<evidence type="ECO:0000256" key="4">
    <source>
        <dbReference type="ARBA" id="ARBA00022692"/>
    </source>
</evidence>
<dbReference type="AlphaFoldDB" id="A0A196SE67"/>
<dbReference type="GO" id="GO:0009678">
    <property type="term" value="F:diphosphate hydrolysis-driven proton transmembrane transporter activity"/>
    <property type="evidence" value="ECO:0007669"/>
    <property type="project" value="UniProtKB-EC"/>
</dbReference>
<dbReference type="EMBL" id="LXWW01000240">
    <property type="protein sequence ID" value="OAO14432.1"/>
    <property type="molecule type" value="Genomic_DNA"/>
</dbReference>
<evidence type="ECO:0000256" key="3">
    <source>
        <dbReference type="ARBA" id="ARBA00022448"/>
    </source>
</evidence>
<keyword evidence="5" id="KW-0460">Magnesium</keyword>
<protein>
    <recommendedName>
        <fullName evidence="2">H(+)-exporting diphosphatase</fullName>
        <ecNumber evidence="2">7.1.3.1</ecNumber>
    </recommendedName>
</protein>
<comment type="subcellular location">
    <subcellularLocation>
        <location evidence="1">Endomembrane system</location>
        <topology evidence="1">Multi-pass membrane protein</topology>
    </subcellularLocation>
</comment>
<dbReference type="NCBIfam" id="NF001960">
    <property type="entry name" value="PRK00733.3-5"/>
    <property type="match status" value="1"/>
</dbReference>
<feature type="transmembrane region" description="Helical" evidence="10">
    <location>
        <begin position="334"/>
        <end position="356"/>
    </location>
</feature>
<evidence type="ECO:0000313" key="11">
    <source>
        <dbReference type="EMBL" id="OAO14432.1"/>
    </source>
</evidence>
<feature type="transmembrane region" description="Helical" evidence="10">
    <location>
        <begin position="593"/>
        <end position="609"/>
    </location>
</feature>
<dbReference type="EC" id="7.1.3.1" evidence="2"/>
<keyword evidence="3" id="KW-0813">Transport</keyword>
<dbReference type="PANTHER" id="PTHR31998">
    <property type="entry name" value="K(+)-INSENSITIVE PYROPHOSPHATE-ENERGIZED PROTON PUMP"/>
    <property type="match status" value="1"/>
</dbReference>
<dbReference type="InterPro" id="IPR004131">
    <property type="entry name" value="PPase-energised_H-pump"/>
</dbReference>
<feature type="transmembrane region" description="Helical" evidence="10">
    <location>
        <begin position="146"/>
        <end position="172"/>
    </location>
</feature>
<dbReference type="PIRSF" id="PIRSF001265">
    <property type="entry name" value="H+-PPase"/>
    <property type="match status" value="1"/>
</dbReference>
<dbReference type="GO" id="GO:0004427">
    <property type="term" value="F:inorganic diphosphate phosphatase activity"/>
    <property type="evidence" value="ECO:0007669"/>
    <property type="project" value="InterPro"/>
</dbReference>
<feature type="transmembrane region" description="Helical" evidence="10">
    <location>
        <begin position="376"/>
        <end position="397"/>
    </location>
</feature>
<feature type="transmembrane region" description="Helical" evidence="10">
    <location>
        <begin position="483"/>
        <end position="507"/>
    </location>
</feature>
<name>A0A196SE67_BLAHN</name>
<dbReference type="Pfam" id="PF03030">
    <property type="entry name" value="H_PPase"/>
    <property type="match status" value="1"/>
</dbReference>
<evidence type="ECO:0000256" key="6">
    <source>
        <dbReference type="ARBA" id="ARBA00022967"/>
    </source>
</evidence>
<keyword evidence="8" id="KW-0406">Ion transport</keyword>
<feature type="transmembrane region" description="Helical" evidence="10">
    <location>
        <begin position="757"/>
        <end position="776"/>
    </location>
</feature>
<feature type="transmembrane region" description="Helical" evidence="10">
    <location>
        <begin position="88"/>
        <end position="106"/>
    </location>
</feature>
<evidence type="ECO:0000256" key="7">
    <source>
        <dbReference type="ARBA" id="ARBA00022989"/>
    </source>
</evidence>
<sequence>MLDKSELWASIVIVCSGLLGLIFALIQRCKVAKVVVKHIPESGDSKEGLVEAEGGSATYDEAITERLNKIQGYISDGAKAFLWAEYKILFVFIVIFGIVIFCFIGLPKTCGIPEPVFNGTNCSKDTPLDGCEWIIKDPGSCISNGLLTSIAFVVGGLTSILCGYIGMTIAVYSNARTATMCQVSWTDGFNTAFRAGSVMGFCLTSFGLLILYASIYVFRFFMPWDKDNTHTSEILFECITGYGLGGSSIALFGRVGGGIYTKAADVGADLVGKVEAGIPEDDPRNPAVIADNVGDNVGDVAGMGADLFGSFAESSCAALVVASVSKELNSEWGYMMFPLLVSAGGIVSSFLTSFFATSIPGLQVTEERHVERNLSIQLYVSTIMSTIAIAIITEFFLPEKFCVMISEVAKDGTWCRMTSSKWLGFICVACGLWSGLLIGKITDYMTSYNYKPVKEVSKSCETGAATNIIFGLALGYKSVVVPIFALATTIFVSFYFANMYGVALAALGMLSTLSTSLTIDAYGPITDNAGGIAEMTGLSAAVRVKTDALDAAGNTTAAIGKGFAIGSAALVSLALFGAFVTRSHISGVDLLEPITFAGLVVGAMLPYWFSAMTMKSVGKAASSMVEEVRLQFREHPGIMANTEEPDYKRCVAISTKASLYEMIKPGVLVMLTPIIVGFFVGPEALTGALTGVLAGGLVSGVQMAISASNTGGAWDNAKKYIEKGNFGGKGSSAHKAGVVGDTVGDPLKDTSGPSLNILMKLMAIVSLVFAPSFNLLNHNIWKRHL</sequence>
<gene>
    <name evidence="11" type="ORF">AV274_3874</name>
</gene>
<dbReference type="Proteomes" id="UP000078348">
    <property type="component" value="Unassembled WGS sequence"/>
</dbReference>
<evidence type="ECO:0000256" key="8">
    <source>
        <dbReference type="ARBA" id="ARBA00023065"/>
    </source>
</evidence>
<accession>A0A196SE67</accession>
<keyword evidence="9 10" id="KW-0472">Membrane</keyword>
<proteinExistence type="inferred from homology"/>
<dbReference type="GO" id="GO:0016020">
    <property type="term" value="C:membrane"/>
    <property type="evidence" value="ECO:0007669"/>
    <property type="project" value="InterPro"/>
</dbReference>